<sequence length="463" mass="53180">MKLFILILFKFIRRQIRWVGLILILSLFVAFLQIRFNLFNPVNRLSEGFVGTYQEHDIPEEVTRLLSENLVIMDSAGRFKPNLVETWDVNKDATSFKFVLREGLVWADGSKLKSADLEFNIPGVEISTPDERTIQFKLKESYSPFPSLLTKPIFKKGTKLGTGPYQIKKIEKSRIFITKLTLEGLKDDLPKVYIRFYPNEKVAQAGFYMGEIQALFGVSNPKIFTKSATTDIKQKTDYSKIVTILYNTKDPLLSNRALRQALSYQSPKIDKEEEANATYPKFHWAYNEGAKGYISNPDEAGKAFERAKTNLTEEKLAENILLTSTPNLEEVAKKVIGNWKQLGLNFNLRVESGIPQNFQALLITQSIPYDPDQYFLWHSTQTNTNLSKYSSDCCPQSARVDKDLEDGRKAVNEEDRKTSYLDFQKTLMEDAPATFLYFPKHNIVYLKKAEKNLDRVLKLQLPD</sequence>
<dbReference type="InterPro" id="IPR039424">
    <property type="entry name" value="SBP_5"/>
</dbReference>
<evidence type="ECO:0000256" key="1">
    <source>
        <dbReference type="ARBA" id="ARBA00005695"/>
    </source>
</evidence>
<keyword evidence="2" id="KW-0813">Transport</keyword>
<dbReference type="GO" id="GO:0042597">
    <property type="term" value="C:periplasmic space"/>
    <property type="evidence" value="ECO:0007669"/>
    <property type="project" value="UniProtKB-ARBA"/>
</dbReference>
<organism evidence="6 7">
    <name type="scientific">Candidatus Daviesbacteria bacterium RIFCSPLOWO2_01_FULL_39_12</name>
    <dbReference type="NCBI Taxonomy" id="1797785"/>
    <lineage>
        <taxon>Bacteria</taxon>
        <taxon>Candidatus Daviesiibacteriota</taxon>
    </lineage>
</organism>
<keyword evidence="3" id="KW-0732">Signal</keyword>
<dbReference type="InterPro" id="IPR000914">
    <property type="entry name" value="SBP_5_dom"/>
</dbReference>
<dbReference type="GO" id="GO:0043190">
    <property type="term" value="C:ATP-binding cassette (ABC) transporter complex"/>
    <property type="evidence" value="ECO:0007669"/>
    <property type="project" value="InterPro"/>
</dbReference>
<dbReference type="PIRSF" id="PIRSF002741">
    <property type="entry name" value="MppA"/>
    <property type="match status" value="1"/>
</dbReference>
<dbReference type="Proteomes" id="UP000178565">
    <property type="component" value="Unassembled WGS sequence"/>
</dbReference>
<evidence type="ECO:0000256" key="4">
    <source>
        <dbReference type="SAM" id="Phobius"/>
    </source>
</evidence>
<evidence type="ECO:0000313" key="6">
    <source>
        <dbReference type="EMBL" id="OGE44024.1"/>
    </source>
</evidence>
<dbReference type="Gene3D" id="3.40.190.10">
    <property type="entry name" value="Periplasmic binding protein-like II"/>
    <property type="match status" value="1"/>
</dbReference>
<reference evidence="6 7" key="1">
    <citation type="journal article" date="2016" name="Nat. Commun.">
        <title>Thousands of microbial genomes shed light on interconnected biogeochemical processes in an aquifer system.</title>
        <authorList>
            <person name="Anantharaman K."/>
            <person name="Brown C.T."/>
            <person name="Hug L.A."/>
            <person name="Sharon I."/>
            <person name="Castelle C.J."/>
            <person name="Probst A.J."/>
            <person name="Thomas B.C."/>
            <person name="Singh A."/>
            <person name="Wilkins M.J."/>
            <person name="Karaoz U."/>
            <person name="Brodie E.L."/>
            <person name="Williams K.H."/>
            <person name="Hubbard S.S."/>
            <person name="Banfield J.F."/>
        </authorList>
    </citation>
    <scope>NUCLEOTIDE SEQUENCE [LARGE SCALE GENOMIC DNA]</scope>
</reference>
<dbReference type="SUPFAM" id="SSF53850">
    <property type="entry name" value="Periplasmic binding protein-like II"/>
    <property type="match status" value="1"/>
</dbReference>
<keyword evidence="4" id="KW-0472">Membrane</keyword>
<feature type="transmembrane region" description="Helical" evidence="4">
    <location>
        <begin position="16"/>
        <end position="36"/>
    </location>
</feature>
<comment type="caution">
    <text evidence="6">The sequence shown here is derived from an EMBL/GenBank/DDBJ whole genome shotgun (WGS) entry which is preliminary data.</text>
</comment>
<dbReference type="PANTHER" id="PTHR30290:SF9">
    <property type="entry name" value="OLIGOPEPTIDE-BINDING PROTEIN APPA"/>
    <property type="match status" value="1"/>
</dbReference>
<comment type="similarity">
    <text evidence="1">Belongs to the bacterial solute-binding protein 5 family.</text>
</comment>
<keyword evidence="4" id="KW-0812">Transmembrane</keyword>
<keyword evidence="4" id="KW-1133">Transmembrane helix</keyword>
<dbReference type="PANTHER" id="PTHR30290">
    <property type="entry name" value="PERIPLASMIC BINDING COMPONENT OF ABC TRANSPORTER"/>
    <property type="match status" value="1"/>
</dbReference>
<protein>
    <recommendedName>
        <fullName evidence="5">Solute-binding protein family 5 domain-containing protein</fullName>
    </recommendedName>
</protein>
<dbReference type="AlphaFoldDB" id="A0A1F5KT66"/>
<dbReference type="STRING" id="1797785.A3B45_03195"/>
<dbReference type="Gene3D" id="3.10.105.10">
    <property type="entry name" value="Dipeptide-binding Protein, Domain 3"/>
    <property type="match status" value="1"/>
</dbReference>
<dbReference type="Pfam" id="PF00496">
    <property type="entry name" value="SBP_bac_5"/>
    <property type="match status" value="1"/>
</dbReference>
<accession>A0A1F5KT66</accession>
<dbReference type="EMBL" id="MFDM01000010">
    <property type="protein sequence ID" value="OGE44024.1"/>
    <property type="molecule type" value="Genomic_DNA"/>
</dbReference>
<feature type="domain" description="Solute-binding protein family 5" evidence="5">
    <location>
        <begin position="79"/>
        <end position="382"/>
    </location>
</feature>
<evidence type="ECO:0000313" key="7">
    <source>
        <dbReference type="Proteomes" id="UP000178565"/>
    </source>
</evidence>
<dbReference type="CDD" id="cd00995">
    <property type="entry name" value="PBP2_NikA_DppA_OppA_like"/>
    <property type="match status" value="1"/>
</dbReference>
<evidence type="ECO:0000256" key="2">
    <source>
        <dbReference type="ARBA" id="ARBA00022448"/>
    </source>
</evidence>
<evidence type="ECO:0000259" key="5">
    <source>
        <dbReference type="Pfam" id="PF00496"/>
    </source>
</evidence>
<name>A0A1F5KT66_9BACT</name>
<dbReference type="InterPro" id="IPR030678">
    <property type="entry name" value="Peptide/Ni-bd"/>
</dbReference>
<evidence type="ECO:0000256" key="3">
    <source>
        <dbReference type="ARBA" id="ARBA00022729"/>
    </source>
</evidence>
<proteinExistence type="inferred from homology"/>
<gene>
    <name evidence="6" type="ORF">A3B45_03195</name>
</gene>
<dbReference type="Gene3D" id="3.90.76.10">
    <property type="entry name" value="Dipeptide-binding Protein, Domain 1"/>
    <property type="match status" value="1"/>
</dbReference>
<dbReference type="GO" id="GO:0015833">
    <property type="term" value="P:peptide transport"/>
    <property type="evidence" value="ECO:0007669"/>
    <property type="project" value="TreeGrafter"/>
</dbReference>
<dbReference type="GO" id="GO:1904680">
    <property type="term" value="F:peptide transmembrane transporter activity"/>
    <property type="evidence" value="ECO:0007669"/>
    <property type="project" value="TreeGrafter"/>
</dbReference>